<keyword evidence="2" id="KW-1185">Reference proteome</keyword>
<organism evidence="1 2">
    <name type="scientific">Branchiibius hedensis</name>
    <dbReference type="NCBI Taxonomy" id="672460"/>
    <lineage>
        <taxon>Bacteria</taxon>
        <taxon>Bacillati</taxon>
        <taxon>Actinomycetota</taxon>
        <taxon>Actinomycetes</taxon>
        <taxon>Micrococcales</taxon>
        <taxon>Dermacoccaceae</taxon>
        <taxon>Branchiibius</taxon>
    </lineage>
</organism>
<sequence length="169" mass="18005">MNLSTQTSQTAVPALWRRTQARLLTLLLAVLVALATVISGAAPADAAVVGGRLACDAQSDTVTTTTTLFANVRNAGNGQYVSIRTTAIDIYRGRMVYGPWSSTSWVPAAGYGTAATFVQSVRGGSDWNKTLVQTQIAWWVWTSSGWKYTITTQDAMYGSVCNLGGYVIG</sequence>
<dbReference type="AlphaFoldDB" id="A0A2Y8ZVB9"/>
<dbReference type="EMBL" id="UESZ01000001">
    <property type="protein sequence ID" value="SSA33827.1"/>
    <property type="molecule type" value="Genomic_DNA"/>
</dbReference>
<protein>
    <submittedName>
        <fullName evidence="1">Uncharacterized protein</fullName>
    </submittedName>
</protein>
<proteinExistence type="predicted"/>
<name>A0A2Y8ZVB9_9MICO</name>
<accession>A0A2Y8ZVB9</accession>
<evidence type="ECO:0000313" key="2">
    <source>
        <dbReference type="Proteomes" id="UP000250028"/>
    </source>
</evidence>
<gene>
    <name evidence="1" type="ORF">SAMN04489750_1124</name>
</gene>
<evidence type="ECO:0000313" key="1">
    <source>
        <dbReference type="EMBL" id="SSA33827.1"/>
    </source>
</evidence>
<dbReference type="Proteomes" id="UP000250028">
    <property type="component" value="Unassembled WGS sequence"/>
</dbReference>
<reference evidence="2" key="1">
    <citation type="submission" date="2016-10" db="EMBL/GenBank/DDBJ databases">
        <authorList>
            <person name="Varghese N."/>
            <person name="Submissions S."/>
        </authorList>
    </citation>
    <scope>NUCLEOTIDE SEQUENCE [LARGE SCALE GENOMIC DNA]</scope>
    <source>
        <strain evidence="2">DSM 22951</strain>
    </source>
</reference>
<dbReference type="RefSeq" id="WP_109684469.1">
    <property type="nucleotide sequence ID" value="NZ_QGDN01000001.1"/>
</dbReference>